<dbReference type="EMBL" id="BORC01000002">
    <property type="protein sequence ID" value="GIN61399.1"/>
    <property type="molecule type" value="Genomic_DNA"/>
</dbReference>
<evidence type="ECO:0000313" key="3">
    <source>
        <dbReference type="Proteomes" id="UP000682111"/>
    </source>
</evidence>
<keyword evidence="3" id="KW-1185">Reference proteome</keyword>
<feature type="region of interest" description="Disordered" evidence="1">
    <location>
        <begin position="85"/>
        <end position="108"/>
    </location>
</feature>
<gene>
    <name evidence="2" type="ORF">J27TS8_13920</name>
</gene>
<protein>
    <submittedName>
        <fullName evidence="2">Uncharacterized protein</fullName>
    </submittedName>
</protein>
<dbReference type="Pfam" id="PF14071">
    <property type="entry name" value="YlbD_coat"/>
    <property type="match status" value="1"/>
</dbReference>
<organism evidence="2 3">
    <name type="scientific">Robertmurraya siralis</name>
    <dbReference type="NCBI Taxonomy" id="77777"/>
    <lineage>
        <taxon>Bacteria</taxon>
        <taxon>Bacillati</taxon>
        <taxon>Bacillota</taxon>
        <taxon>Bacilli</taxon>
        <taxon>Bacillales</taxon>
        <taxon>Bacillaceae</taxon>
        <taxon>Robertmurraya</taxon>
    </lineage>
</organism>
<comment type="caution">
    <text evidence="2">The sequence shown here is derived from an EMBL/GenBank/DDBJ whole genome shotgun (WGS) entry which is preliminary data.</text>
</comment>
<proteinExistence type="predicted"/>
<evidence type="ECO:0000313" key="2">
    <source>
        <dbReference type="EMBL" id="GIN61399.1"/>
    </source>
</evidence>
<reference evidence="2" key="1">
    <citation type="submission" date="2021-03" db="EMBL/GenBank/DDBJ databases">
        <title>Antimicrobial resistance genes in bacteria isolated from Japanese honey, and their potential for conferring macrolide and lincosamide resistance in the American foulbrood pathogen Paenibacillus larvae.</title>
        <authorList>
            <person name="Okamoto M."/>
            <person name="Kumagai M."/>
            <person name="Kanamori H."/>
            <person name="Takamatsu D."/>
        </authorList>
    </citation>
    <scope>NUCLEOTIDE SEQUENCE</scope>
    <source>
        <strain evidence="2">J27TS8</strain>
    </source>
</reference>
<evidence type="ECO:0000256" key="1">
    <source>
        <dbReference type="SAM" id="MobiDB-lite"/>
    </source>
</evidence>
<dbReference type="AlphaFoldDB" id="A0A920BT35"/>
<sequence>MVMEVRKGNATWQELFEEWYLLGEEDTRWNEFKGVQDKEEDKKEWLPQIMNAVKNVDPNQLQGHITNLSQALGAIQGLILQFQGGKQGNASSSNQPAQSSHPFQFRKD</sequence>
<accession>A0A920BT35</accession>
<name>A0A920BT35_9BACI</name>
<dbReference type="InterPro" id="IPR025953">
    <property type="entry name" value="YlbD_coat"/>
</dbReference>
<feature type="compositionally biased region" description="Low complexity" evidence="1">
    <location>
        <begin position="89"/>
        <end position="102"/>
    </location>
</feature>
<dbReference type="Proteomes" id="UP000682111">
    <property type="component" value="Unassembled WGS sequence"/>
</dbReference>